<dbReference type="CDD" id="cd02603">
    <property type="entry name" value="HAD_sEH-N_like"/>
    <property type="match status" value="1"/>
</dbReference>
<dbReference type="SFLD" id="SFLDS00003">
    <property type="entry name" value="Haloacid_Dehalogenase"/>
    <property type="match status" value="1"/>
</dbReference>
<dbReference type="InterPro" id="IPR036412">
    <property type="entry name" value="HAD-like_sf"/>
</dbReference>
<dbReference type="Proteomes" id="UP000234545">
    <property type="component" value="Unassembled WGS sequence"/>
</dbReference>
<dbReference type="SFLD" id="SFLDG01129">
    <property type="entry name" value="C1.5:_HAD__Beta-PGM__Phosphata"/>
    <property type="match status" value="1"/>
</dbReference>
<organism evidence="1 2">
    <name type="scientific">Schaalia turicensis</name>
    <dbReference type="NCBI Taxonomy" id="131111"/>
    <lineage>
        <taxon>Bacteria</taxon>
        <taxon>Bacillati</taxon>
        <taxon>Actinomycetota</taxon>
        <taxon>Actinomycetes</taxon>
        <taxon>Actinomycetales</taxon>
        <taxon>Actinomycetaceae</taxon>
        <taxon>Schaalia</taxon>
    </lineage>
</organism>
<dbReference type="SUPFAM" id="SSF56784">
    <property type="entry name" value="HAD-like"/>
    <property type="match status" value="1"/>
</dbReference>
<dbReference type="OrthoDB" id="9797415at2"/>
<sequence length="209" mass="23380">MSQQQTPHVALFDVGGVLVESHPEPRRVAEILGQTDDAFVSLVDQAMWAHRASYDEGCSDREFWDRVAGDCGAPRITDDQIAQLVAYDSIRMHDATEQAVQIIRELEENGIVLGILSNAPFAIAEEIRVTAWARHFDDFVFSCEVGSAKPHRSIYREAIERFDVDAEDAVFIDDRKKNVRAAELLGMKGLLWENASQARADLHALGMLK</sequence>
<comment type="caution">
    <text evidence="1">The sequence shown here is derived from an EMBL/GenBank/DDBJ whole genome shotgun (WGS) entry which is preliminary data.</text>
</comment>
<protein>
    <submittedName>
        <fullName evidence="1">Haloacid dehalogenase</fullName>
    </submittedName>
</protein>
<dbReference type="InterPro" id="IPR006439">
    <property type="entry name" value="HAD-SF_hydro_IA"/>
</dbReference>
<evidence type="ECO:0000313" key="1">
    <source>
        <dbReference type="EMBL" id="PKY66338.1"/>
    </source>
</evidence>
<evidence type="ECO:0000313" key="2">
    <source>
        <dbReference type="Proteomes" id="UP000234545"/>
    </source>
</evidence>
<dbReference type="AlphaFoldDB" id="A0A2I1I5D1"/>
<dbReference type="EMBL" id="PKKJ01000004">
    <property type="protein sequence ID" value="PKY66338.1"/>
    <property type="molecule type" value="Genomic_DNA"/>
</dbReference>
<dbReference type="NCBIfam" id="TIGR01509">
    <property type="entry name" value="HAD-SF-IA-v3"/>
    <property type="match status" value="1"/>
</dbReference>
<accession>A0A2I1I5D1</accession>
<gene>
    <name evidence="1" type="ORF">CYJ25_05020</name>
</gene>
<dbReference type="PANTHER" id="PTHR43611">
    <property type="entry name" value="ALPHA-D-GLUCOSE 1-PHOSPHATE PHOSPHATASE"/>
    <property type="match status" value="1"/>
</dbReference>
<dbReference type="Pfam" id="PF00702">
    <property type="entry name" value="Hydrolase"/>
    <property type="match status" value="1"/>
</dbReference>
<dbReference type="RefSeq" id="WP_101628100.1">
    <property type="nucleotide sequence ID" value="NZ_JBCOMK010000005.1"/>
</dbReference>
<proteinExistence type="predicted"/>
<name>A0A2I1I5D1_9ACTO</name>
<dbReference type="InterPro" id="IPR023214">
    <property type="entry name" value="HAD_sf"/>
</dbReference>
<reference evidence="1 2" key="1">
    <citation type="submission" date="2017-12" db="EMBL/GenBank/DDBJ databases">
        <title>Phylogenetic diversity of female urinary microbiome.</title>
        <authorList>
            <person name="Thomas-White K."/>
            <person name="Wolfe A.J."/>
        </authorList>
    </citation>
    <scope>NUCLEOTIDE SEQUENCE [LARGE SCALE GENOMIC DNA]</scope>
    <source>
        <strain evidence="1 2">UMB0250</strain>
    </source>
</reference>
<dbReference type="Gene3D" id="3.40.50.1000">
    <property type="entry name" value="HAD superfamily/HAD-like"/>
    <property type="match status" value="1"/>
</dbReference>
<dbReference type="PRINTS" id="PR00413">
    <property type="entry name" value="HADHALOGNASE"/>
</dbReference>
<dbReference type="PANTHER" id="PTHR43611:SF3">
    <property type="entry name" value="FLAVIN MONONUCLEOTIDE HYDROLASE 1, CHLOROPLATIC"/>
    <property type="match status" value="1"/>
</dbReference>